<dbReference type="Proteomes" id="UP000254076">
    <property type="component" value="Unassembled WGS sequence"/>
</dbReference>
<sequence>MNLKTYGIENLVTQSLKSDELSQLSADTATAVLAYVKDHKGELLLTAHANNLQTAQADFQAVQKGKVASDLVKDLDEADKKRDRAYQTLVNFVKSYAYVEGKEIDKPINSSLKCLPNIRMSPT</sequence>
<dbReference type="EMBL" id="UHEW01000005">
    <property type="protein sequence ID" value="SUN27216.1"/>
    <property type="molecule type" value="Genomic_DNA"/>
</dbReference>
<dbReference type="EMBL" id="UAVB01000001">
    <property type="protein sequence ID" value="SQA18057.1"/>
    <property type="molecule type" value="Genomic_DNA"/>
</dbReference>
<dbReference type="Proteomes" id="UP000250200">
    <property type="component" value="Unassembled WGS sequence"/>
</dbReference>
<evidence type="ECO:0000313" key="3">
    <source>
        <dbReference type="EMBL" id="SUN13685.1"/>
    </source>
</evidence>
<reference evidence="6 7" key="2">
    <citation type="submission" date="2018-06" db="EMBL/GenBank/DDBJ databases">
        <authorList>
            <consortium name="Pathogen Informatics"/>
            <person name="Doyle S."/>
        </authorList>
    </citation>
    <scope>NUCLEOTIDE SEQUENCE [LARGE SCALE GENOMIC DNA]</scope>
    <source>
        <strain evidence="2 6">NCTC8181</strain>
        <strain evidence="3 7">NCTC8185</strain>
        <strain evidence="4 8">NCTC9828</strain>
    </source>
</reference>
<accession>A0A076YVX0</accession>
<evidence type="ECO:0000313" key="8">
    <source>
        <dbReference type="Proteomes" id="UP000255140"/>
    </source>
</evidence>
<dbReference type="EMBL" id="UHEQ01000004">
    <property type="protein sequence ID" value="SUN13685.1"/>
    <property type="molecule type" value="Genomic_DNA"/>
</dbReference>
<proteinExistence type="predicted"/>
<organism evidence="2 6">
    <name type="scientific">Streptococcus agalactiae</name>
    <dbReference type="NCBI Taxonomy" id="1311"/>
    <lineage>
        <taxon>Bacteria</taxon>
        <taxon>Bacillati</taxon>
        <taxon>Bacillota</taxon>
        <taxon>Bacilli</taxon>
        <taxon>Lactobacillales</taxon>
        <taxon>Streptococcaceae</taxon>
        <taxon>Streptococcus</taxon>
    </lineage>
</organism>
<name>A0A076YVX0_STRAG</name>
<evidence type="ECO:0000313" key="1">
    <source>
        <dbReference type="EMBL" id="KLL37228.1"/>
    </source>
</evidence>
<comment type="caution">
    <text evidence="2">The sequence shown here is derived from an EMBL/GenBank/DDBJ whole genome shotgun (WGS) entry which is preliminary data.</text>
</comment>
<evidence type="ECO:0000313" key="2">
    <source>
        <dbReference type="EMBL" id="SQA18057.1"/>
    </source>
</evidence>
<evidence type="ECO:0000313" key="4">
    <source>
        <dbReference type="EMBL" id="SUN27216.1"/>
    </source>
</evidence>
<gene>
    <name evidence="2" type="ORF">NCTC8181_01062</name>
    <name evidence="3" type="ORF">NCTC8185_00912</name>
    <name evidence="4" type="ORF">NCTC9828_00199</name>
    <name evidence="1" type="ORF">WA04_07875</name>
</gene>
<dbReference type="Proteomes" id="UP000035346">
    <property type="component" value="Unassembled WGS sequence"/>
</dbReference>
<protein>
    <submittedName>
        <fullName evidence="2">Uncharacterized protein</fullName>
    </submittedName>
</protein>
<evidence type="ECO:0000313" key="5">
    <source>
        <dbReference type="Proteomes" id="UP000035346"/>
    </source>
</evidence>
<dbReference type="EMBL" id="LBKL01000078">
    <property type="protein sequence ID" value="KLL37228.1"/>
    <property type="molecule type" value="Genomic_DNA"/>
</dbReference>
<dbReference type="RefSeq" id="WP_001872566.1">
    <property type="nucleotide sequence ID" value="NZ_CAACXY010000001.1"/>
</dbReference>
<evidence type="ECO:0000313" key="7">
    <source>
        <dbReference type="Proteomes" id="UP000254076"/>
    </source>
</evidence>
<reference evidence="1 5" key="1">
    <citation type="journal article" date="2015" name="PLoS ONE">
        <title>Genomic analysis reveals the molecular basis for capsule loss in the group B streptococcus population.</title>
        <authorList>
            <consortium name="DEVANI Consortium"/>
            <person name="Rosini R."/>
            <person name="Campisi E."/>
            <person name="De Chiara M."/>
            <person name="Tettelin H."/>
            <person name="Rinaudo D."/>
            <person name="Toniolo C."/>
            <person name="Metruccio M."/>
            <person name="Guidotti S."/>
            <person name="Sorensen U.B."/>
            <person name="Kilian M."/>
            <person name="Ramirez M."/>
            <person name="Janulczyk R."/>
            <person name="Donati C."/>
            <person name="Grandi G."/>
            <person name="Margarit I."/>
        </authorList>
    </citation>
    <scope>NUCLEOTIDE SEQUENCE [LARGE SCALE GENOMIC DNA]</scope>
    <source>
        <strain evidence="1 5">DK-B-USS-215</strain>
    </source>
</reference>
<dbReference type="Proteomes" id="UP000255140">
    <property type="component" value="Unassembled WGS sequence"/>
</dbReference>
<dbReference type="AlphaFoldDB" id="A0A076YVX0"/>
<evidence type="ECO:0000313" key="6">
    <source>
        <dbReference type="Proteomes" id="UP000250200"/>
    </source>
</evidence>